<dbReference type="HOGENOM" id="CLU_1024630_0_0_1"/>
<evidence type="ECO:0000256" key="2">
    <source>
        <dbReference type="ARBA" id="ARBA00022741"/>
    </source>
</evidence>
<evidence type="ECO:0000256" key="1">
    <source>
        <dbReference type="ARBA" id="ARBA00012552"/>
    </source>
</evidence>
<keyword evidence="2" id="KW-0547">Nucleotide-binding</keyword>
<dbReference type="GO" id="GO:0016787">
    <property type="term" value="F:hydrolase activity"/>
    <property type="evidence" value="ECO:0007669"/>
    <property type="project" value="UniProtKB-KW"/>
</dbReference>
<dbReference type="SUPFAM" id="SSF52540">
    <property type="entry name" value="P-loop containing nucleoside triphosphate hydrolases"/>
    <property type="match status" value="1"/>
</dbReference>
<dbReference type="InterPro" id="IPR027417">
    <property type="entry name" value="P-loop_NTPase"/>
</dbReference>
<evidence type="ECO:0000259" key="6">
    <source>
        <dbReference type="PROSITE" id="PS51192"/>
    </source>
</evidence>
<dbReference type="InterPro" id="IPR011545">
    <property type="entry name" value="DEAD/DEAH_box_helicase_dom"/>
</dbReference>
<organism evidence="7 8">
    <name type="scientific">Emiliania huxleyi (strain CCMP1516)</name>
    <dbReference type="NCBI Taxonomy" id="280463"/>
    <lineage>
        <taxon>Eukaryota</taxon>
        <taxon>Haptista</taxon>
        <taxon>Haptophyta</taxon>
        <taxon>Prymnesiophyceae</taxon>
        <taxon>Isochrysidales</taxon>
        <taxon>Noelaerhabdaceae</taxon>
        <taxon>Emiliania</taxon>
    </lineage>
</organism>
<dbReference type="Gene3D" id="3.40.50.300">
    <property type="entry name" value="P-loop containing nucleotide triphosphate hydrolases"/>
    <property type="match status" value="1"/>
</dbReference>
<keyword evidence="3" id="KW-0378">Hydrolase</keyword>
<evidence type="ECO:0000256" key="3">
    <source>
        <dbReference type="ARBA" id="ARBA00022801"/>
    </source>
</evidence>
<keyword evidence="8" id="KW-1185">Reference proteome</keyword>
<dbReference type="KEGG" id="ehx:EMIHUDRAFT_247346"/>
<dbReference type="STRING" id="2903.R1BR65"/>
<keyword evidence="5" id="KW-0067">ATP-binding</keyword>
<reference evidence="8" key="1">
    <citation type="journal article" date="2013" name="Nature">
        <title>Pan genome of the phytoplankton Emiliania underpins its global distribution.</title>
        <authorList>
            <person name="Read B.A."/>
            <person name="Kegel J."/>
            <person name="Klute M.J."/>
            <person name="Kuo A."/>
            <person name="Lefebvre S.C."/>
            <person name="Maumus F."/>
            <person name="Mayer C."/>
            <person name="Miller J."/>
            <person name="Monier A."/>
            <person name="Salamov A."/>
            <person name="Young J."/>
            <person name="Aguilar M."/>
            <person name="Claverie J.M."/>
            <person name="Frickenhaus S."/>
            <person name="Gonzalez K."/>
            <person name="Herman E.K."/>
            <person name="Lin Y.C."/>
            <person name="Napier J."/>
            <person name="Ogata H."/>
            <person name="Sarno A.F."/>
            <person name="Shmutz J."/>
            <person name="Schroeder D."/>
            <person name="de Vargas C."/>
            <person name="Verret F."/>
            <person name="von Dassow P."/>
            <person name="Valentin K."/>
            <person name="Van de Peer Y."/>
            <person name="Wheeler G."/>
            <person name="Dacks J.B."/>
            <person name="Delwiche C.F."/>
            <person name="Dyhrman S.T."/>
            <person name="Glockner G."/>
            <person name="John U."/>
            <person name="Richards T."/>
            <person name="Worden A.Z."/>
            <person name="Zhang X."/>
            <person name="Grigoriev I.V."/>
            <person name="Allen A.E."/>
            <person name="Bidle K."/>
            <person name="Borodovsky M."/>
            <person name="Bowler C."/>
            <person name="Brownlee C."/>
            <person name="Cock J.M."/>
            <person name="Elias M."/>
            <person name="Gladyshev V.N."/>
            <person name="Groth M."/>
            <person name="Guda C."/>
            <person name="Hadaegh A."/>
            <person name="Iglesias-Rodriguez M.D."/>
            <person name="Jenkins J."/>
            <person name="Jones B.M."/>
            <person name="Lawson T."/>
            <person name="Leese F."/>
            <person name="Lindquist E."/>
            <person name="Lobanov A."/>
            <person name="Lomsadze A."/>
            <person name="Malik S.B."/>
            <person name="Marsh M.E."/>
            <person name="Mackinder L."/>
            <person name="Mock T."/>
            <person name="Mueller-Roeber B."/>
            <person name="Pagarete A."/>
            <person name="Parker M."/>
            <person name="Probert I."/>
            <person name="Quesneville H."/>
            <person name="Raines C."/>
            <person name="Rensing S.A."/>
            <person name="Riano-Pachon D.M."/>
            <person name="Richier S."/>
            <person name="Rokitta S."/>
            <person name="Shiraiwa Y."/>
            <person name="Soanes D.M."/>
            <person name="van der Giezen M."/>
            <person name="Wahlund T.M."/>
            <person name="Williams B."/>
            <person name="Wilson W."/>
            <person name="Wolfe G."/>
            <person name="Wurch L.L."/>
        </authorList>
    </citation>
    <scope>NUCLEOTIDE SEQUENCE</scope>
</reference>
<dbReference type="RefSeq" id="XP_005764997.1">
    <property type="nucleotide sequence ID" value="XM_005764940.1"/>
</dbReference>
<dbReference type="Pfam" id="PF00270">
    <property type="entry name" value="DEAD"/>
    <property type="match status" value="1"/>
</dbReference>
<dbReference type="GO" id="GO:0003724">
    <property type="term" value="F:RNA helicase activity"/>
    <property type="evidence" value="ECO:0007669"/>
    <property type="project" value="UniProtKB-EC"/>
</dbReference>
<reference evidence="7" key="2">
    <citation type="submission" date="2024-10" db="UniProtKB">
        <authorList>
            <consortium name="EnsemblProtists"/>
        </authorList>
    </citation>
    <scope>IDENTIFICATION</scope>
</reference>
<proteinExistence type="predicted"/>
<evidence type="ECO:0000313" key="8">
    <source>
        <dbReference type="Proteomes" id="UP000013827"/>
    </source>
</evidence>
<evidence type="ECO:0000256" key="4">
    <source>
        <dbReference type="ARBA" id="ARBA00022806"/>
    </source>
</evidence>
<protein>
    <recommendedName>
        <fullName evidence="1">RNA helicase</fullName>
        <ecNumber evidence="1">3.6.4.13</ecNumber>
    </recommendedName>
</protein>
<sequence>MLQRGEPAAAGEVRTFAELGLRHELSAALPFTAPLEIQRLAWPHLAGGADAILVSEAGSGKTLAYLLPLLHAMLERAGGGEQIGRAGGGEAPSPSRTGRLLLVVPTSVLCEQLLAQARALLQCSPLSVAAASSDHARGSHVVVGTATATEFVRVADDAERAAELLKLASRAARVAEQLRASGCSCFAFHPSLSAGEREAALAGFGEDERGLLAPHMVALLEETFRLRICIASVSAAGRAVSLVDSQSEAELALVREVERCVSGSIVKVVLFN</sequence>
<dbReference type="PaxDb" id="2903-EOD12568"/>
<dbReference type="Proteomes" id="UP000013827">
    <property type="component" value="Unassembled WGS sequence"/>
</dbReference>
<keyword evidence="4" id="KW-0347">Helicase</keyword>
<dbReference type="SMART" id="SM00487">
    <property type="entry name" value="DEXDc"/>
    <property type="match status" value="1"/>
</dbReference>
<dbReference type="EC" id="3.6.4.13" evidence="1"/>
<dbReference type="GeneID" id="17258724"/>
<dbReference type="eggNOG" id="KOG0331">
    <property type="taxonomic scope" value="Eukaryota"/>
</dbReference>
<dbReference type="PANTHER" id="PTHR47963:SF8">
    <property type="entry name" value="ATP-DEPENDENT RNA HELICASE DEAD"/>
    <property type="match status" value="1"/>
</dbReference>
<feature type="domain" description="Helicase ATP-binding" evidence="6">
    <location>
        <begin position="42"/>
        <end position="145"/>
    </location>
</feature>
<dbReference type="PANTHER" id="PTHR47963">
    <property type="entry name" value="DEAD-BOX ATP-DEPENDENT RNA HELICASE 47, MITOCHONDRIAL"/>
    <property type="match status" value="1"/>
</dbReference>
<evidence type="ECO:0000256" key="5">
    <source>
        <dbReference type="ARBA" id="ARBA00022840"/>
    </source>
</evidence>
<evidence type="ECO:0000313" key="7">
    <source>
        <dbReference type="EnsemblProtists" id="EOD12568"/>
    </source>
</evidence>
<dbReference type="GO" id="GO:0003723">
    <property type="term" value="F:RNA binding"/>
    <property type="evidence" value="ECO:0007669"/>
    <property type="project" value="TreeGrafter"/>
</dbReference>
<dbReference type="InterPro" id="IPR014001">
    <property type="entry name" value="Helicase_ATP-bd"/>
</dbReference>
<dbReference type="AlphaFoldDB" id="A0A0D3IMT3"/>
<dbReference type="InterPro" id="IPR050547">
    <property type="entry name" value="DEAD_box_RNA_helicases"/>
</dbReference>
<dbReference type="EnsemblProtists" id="EOD12568">
    <property type="protein sequence ID" value="EOD12568"/>
    <property type="gene ID" value="EMIHUDRAFT_247346"/>
</dbReference>
<dbReference type="GO" id="GO:0005524">
    <property type="term" value="F:ATP binding"/>
    <property type="evidence" value="ECO:0007669"/>
    <property type="project" value="UniProtKB-KW"/>
</dbReference>
<name>A0A0D3IMT3_EMIH1</name>
<accession>A0A0D3IMT3</accession>
<dbReference type="PROSITE" id="PS51192">
    <property type="entry name" value="HELICASE_ATP_BIND_1"/>
    <property type="match status" value="1"/>
</dbReference>